<dbReference type="EMBL" id="JAUJFL010000007">
    <property type="protein sequence ID" value="KAK2599450.1"/>
    <property type="molecule type" value="Genomic_DNA"/>
</dbReference>
<protein>
    <submittedName>
        <fullName evidence="3">Uncharacterized protein</fullName>
    </submittedName>
</protein>
<evidence type="ECO:0000313" key="4">
    <source>
        <dbReference type="Proteomes" id="UP001265746"/>
    </source>
</evidence>
<reference evidence="3" key="1">
    <citation type="submission" date="2023-06" db="EMBL/GenBank/DDBJ databases">
        <authorList>
            <person name="Noh H."/>
        </authorList>
    </citation>
    <scope>NUCLEOTIDE SEQUENCE</scope>
    <source>
        <strain evidence="3">DUCC20226</strain>
    </source>
</reference>
<keyword evidence="2" id="KW-0732">Signal</keyword>
<dbReference type="Proteomes" id="UP001265746">
    <property type="component" value="Unassembled WGS sequence"/>
</dbReference>
<organism evidence="3 4">
    <name type="scientific">Phomopsis amygdali</name>
    <name type="common">Fusicoccum amygdali</name>
    <dbReference type="NCBI Taxonomy" id="1214568"/>
    <lineage>
        <taxon>Eukaryota</taxon>
        <taxon>Fungi</taxon>
        <taxon>Dikarya</taxon>
        <taxon>Ascomycota</taxon>
        <taxon>Pezizomycotina</taxon>
        <taxon>Sordariomycetes</taxon>
        <taxon>Sordariomycetidae</taxon>
        <taxon>Diaporthales</taxon>
        <taxon>Diaporthaceae</taxon>
        <taxon>Diaporthe</taxon>
    </lineage>
</organism>
<keyword evidence="4" id="KW-1185">Reference proteome</keyword>
<evidence type="ECO:0000256" key="1">
    <source>
        <dbReference type="SAM" id="MobiDB-lite"/>
    </source>
</evidence>
<name>A0AAD9VY38_PHOAM</name>
<evidence type="ECO:0000256" key="2">
    <source>
        <dbReference type="SAM" id="SignalP"/>
    </source>
</evidence>
<dbReference type="AlphaFoldDB" id="A0AAD9VY38"/>
<comment type="caution">
    <text evidence="3">The sequence shown here is derived from an EMBL/GenBank/DDBJ whole genome shotgun (WGS) entry which is preliminary data.</text>
</comment>
<accession>A0AAD9VY38</accession>
<feature type="compositionally biased region" description="Acidic residues" evidence="1">
    <location>
        <begin position="65"/>
        <end position="121"/>
    </location>
</feature>
<feature type="region of interest" description="Disordered" evidence="1">
    <location>
        <begin position="53"/>
        <end position="121"/>
    </location>
</feature>
<feature type="chain" id="PRO_5041945526" evidence="2">
    <location>
        <begin position="21"/>
        <end position="121"/>
    </location>
</feature>
<proteinExistence type="predicted"/>
<feature type="signal peptide" evidence="2">
    <location>
        <begin position="1"/>
        <end position="20"/>
    </location>
</feature>
<gene>
    <name evidence="3" type="ORF">N8I77_011204</name>
</gene>
<evidence type="ECO:0000313" key="3">
    <source>
        <dbReference type="EMBL" id="KAK2599450.1"/>
    </source>
</evidence>
<sequence length="121" mass="12649">MYKLVQLFALGLAASTAASGLQVSTASNAGLARRVASQALMAFAVPALAVPFDNAGLATKRNETAQEDEDDDDDEEDDEEDSGDDEDDASDDADDDLDDAANDKDDQADDADDDADDAADE</sequence>